<proteinExistence type="predicted"/>
<feature type="coiled-coil region" evidence="1">
    <location>
        <begin position="100"/>
        <end position="134"/>
    </location>
</feature>
<reference evidence="3" key="1">
    <citation type="submission" date="2020-07" db="EMBL/GenBank/DDBJ databases">
        <title>Multicomponent nature underlies the extraordinary mechanical properties of spider dragline silk.</title>
        <authorList>
            <person name="Kono N."/>
            <person name="Nakamura H."/>
            <person name="Mori M."/>
            <person name="Yoshida Y."/>
            <person name="Ohtoshi R."/>
            <person name="Malay A.D."/>
            <person name="Moran D.A.P."/>
            <person name="Tomita M."/>
            <person name="Numata K."/>
            <person name="Arakawa K."/>
        </authorList>
    </citation>
    <scope>NUCLEOTIDE SEQUENCE</scope>
</reference>
<gene>
    <name evidence="3" type="ORF">TNCT_39511</name>
</gene>
<evidence type="ECO:0000256" key="2">
    <source>
        <dbReference type="SAM" id="MobiDB-lite"/>
    </source>
</evidence>
<keyword evidence="4" id="KW-1185">Reference proteome</keyword>
<feature type="compositionally biased region" description="Polar residues" evidence="2">
    <location>
        <begin position="75"/>
        <end position="85"/>
    </location>
</feature>
<name>A0A8X6FE89_TRICU</name>
<dbReference type="OrthoDB" id="10589456at2759"/>
<evidence type="ECO:0000313" key="4">
    <source>
        <dbReference type="Proteomes" id="UP000887116"/>
    </source>
</evidence>
<evidence type="ECO:0000256" key="1">
    <source>
        <dbReference type="SAM" id="Coils"/>
    </source>
</evidence>
<organism evidence="3 4">
    <name type="scientific">Trichonephila clavata</name>
    <name type="common">Joro spider</name>
    <name type="synonym">Nephila clavata</name>
    <dbReference type="NCBI Taxonomy" id="2740835"/>
    <lineage>
        <taxon>Eukaryota</taxon>
        <taxon>Metazoa</taxon>
        <taxon>Ecdysozoa</taxon>
        <taxon>Arthropoda</taxon>
        <taxon>Chelicerata</taxon>
        <taxon>Arachnida</taxon>
        <taxon>Araneae</taxon>
        <taxon>Araneomorphae</taxon>
        <taxon>Entelegynae</taxon>
        <taxon>Araneoidea</taxon>
        <taxon>Nephilidae</taxon>
        <taxon>Trichonephila</taxon>
    </lineage>
</organism>
<comment type="caution">
    <text evidence="3">The sequence shown here is derived from an EMBL/GenBank/DDBJ whole genome shotgun (WGS) entry which is preliminary data.</text>
</comment>
<dbReference type="Proteomes" id="UP000887116">
    <property type="component" value="Unassembled WGS sequence"/>
</dbReference>
<feature type="region of interest" description="Disordered" evidence="2">
    <location>
        <begin position="59"/>
        <end position="90"/>
    </location>
</feature>
<dbReference type="EMBL" id="BMAO01031730">
    <property type="protein sequence ID" value="GFQ77217.1"/>
    <property type="molecule type" value="Genomic_DNA"/>
</dbReference>
<keyword evidence="1" id="KW-0175">Coiled coil</keyword>
<sequence>MFFKNHLYSELSLSDSDRDRRPHRTKKIKYFEDLKFLNETNGEKNVFTSSISATFHEKRRLRNRPATTERHKRTLSFQESEQNATIGEKDETLLDPQSQSKTKEIEIATLSRQAKELKQELDEMMENNEELKILHTPHGKKLLSSKCNQGKSSELKRLLMNKEKEYQFDQLSQMIDAL</sequence>
<evidence type="ECO:0000313" key="3">
    <source>
        <dbReference type="EMBL" id="GFQ77217.1"/>
    </source>
</evidence>
<dbReference type="AlphaFoldDB" id="A0A8X6FE89"/>
<accession>A0A8X6FE89</accession>
<protein>
    <submittedName>
        <fullName evidence="3">Uncharacterized protein</fullName>
    </submittedName>
</protein>